<keyword evidence="2" id="KW-0812">Transmembrane</keyword>
<evidence type="ECO:0000256" key="1">
    <source>
        <dbReference type="SAM" id="MobiDB-lite"/>
    </source>
</evidence>
<name>A0A2S2R1K8_9HEMI</name>
<feature type="compositionally biased region" description="Basic and acidic residues" evidence="1">
    <location>
        <begin position="116"/>
        <end position="128"/>
    </location>
</feature>
<accession>A0A2S2R1K8</accession>
<feature type="region of interest" description="Disordered" evidence="1">
    <location>
        <begin position="102"/>
        <end position="128"/>
    </location>
</feature>
<proteinExistence type="predicted"/>
<keyword evidence="2" id="KW-0472">Membrane</keyword>
<dbReference type="EMBL" id="GGMS01014685">
    <property type="protein sequence ID" value="MBY83888.1"/>
    <property type="molecule type" value="Transcribed_RNA"/>
</dbReference>
<keyword evidence="2" id="KW-1133">Transmembrane helix</keyword>
<reference evidence="3" key="1">
    <citation type="submission" date="2018-04" db="EMBL/GenBank/DDBJ databases">
        <title>Transcriptome assembly of Sipha flava.</title>
        <authorList>
            <person name="Scully E.D."/>
            <person name="Geib S.M."/>
            <person name="Palmer N.A."/>
            <person name="Koch K."/>
            <person name="Bradshaw J."/>
            <person name="Heng-Moss T."/>
            <person name="Sarath G."/>
        </authorList>
    </citation>
    <scope>NUCLEOTIDE SEQUENCE</scope>
</reference>
<evidence type="ECO:0000256" key="2">
    <source>
        <dbReference type="SAM" id="Phobius"/>
    </source>
</evidence>
<organism evidence="3">
    <name type="scientific">Sipha flava</name>
    <name type="common">yellow sugarcane aphid</name>
    <dbReference type="NCBI Taxonomy" id="143950"/>
    <lineage>
        <taxon>Eukaryota</taxon>
        <taxon>Metazoa</taxon>
        <taxon>Ecdysozoa</taxon>
        <taxon>Arthropoda</taxon>
        <taxon>Hexapoda</taxon>
        <taxon>Insecta</taxon>
        <taxon>Pterygota</taxon>
        <taxon>Neoptera</taxon>
        <taxon>Paraneoptera</taxon>
        <taxon>Hemiptera</taxon>
        <taxon>Sternorrhyncha</taxon>
        <taxon>Aphidomorpha</taxon>
        <taxon>Aphidoidea</taxon>
        <taxon>Aphididae</taxon>
        <taxon>Sipha</taxon>
    </lineage>
</organism>
<dbReference type="AlphaFoldDB" id="A0A2S2R1K8"/>
<protein>
    <submittedName>
        <fullName evidence="3">Uncharacterized protein</fullName>
    </submittedName>
</protein>
<evidence type="ECO:0000313" key="3">
    <source>
        <dbReference type="EMBL" id="MBY83888.1"/>
    </source>
</evidence>
<gene>
    <name evidence="3" type="ORF">g.52016</name>
</gene>
<sequence length="166" mass="18965">MAEYKTIVLYDGDEDGYSGGSASEASFTYIFPPPIHGGMDREATDRSWFTHLRSSIRAFRRRLRQQDWLQVPDVHVLGYLFALLCCVFVLCWRHSRTHKKRSARRSRQSGLAGSGRTERRGDVLDQGPERHVLRREDTVLPRCGVVDETATEARCVHPKDEASMCP</sequence>
<feature type="transmembrane region" description="Helical" evidence="2">
    <location>
        <begin position="76"/>
        <end position="95"/>
    </location>
</feature>